<evidence type="ECO:0000313" key="2">
    <source>
        <dbReference type="Proteomes" id="UP000199046"/>
    </source>
</evidence>
<dbReference type="AlphaFoldDB" id="A0A1I1JMX8"/>
<evidence type="ECO:0000313" key="1">
    <source>
        <dbReference type="EMBL" id="SFC49312.1"/>
    </source>
</evidence>
<dbReference type="EMBL" id="FOLY01000003">
    <property type="protein sequence ID" value="SFC49312.1"/>
    <property type="molecule type" value="Genomic_DNA"/>
</dbReference>
<dbReference type="OrthoDB" id="6713157at2"/>
<reference evidence="2" key="1">
    <citation type="submission" date="2016-10" db="EMBL/GenBank/DDBJ databases">
        <authorList>
            <person name="Varghese N."/>
            <person name="Submissions S."/>
        </authorList>
    </citation>
    <scope>NUCLEOTIDE SEQUENCE [LARGE SCALE GENOMIC DNA]</scope>
    <source>
        <strain evidence="2">DSM 23439</strain>
    </source>
</reference>
<sequence length="264" mass="31884">MPIDAGFPYFKELELKNDRYRNFYASALRQEMDRGKGIDSSYSGMVDYFKSLQEDKKTDVILKLIDARKAKLLSEEDFSWIKDERRICNFVWCVLKWATDDQIKIMSFIDQKYDLPKSNAHTTFFDNIVETEDFFDIKNSYQKVVAFFDNWNELSITKNNMMDKLKKGWEYKRREKIKLAWLNFKNKEQCDWAWDYMKIKFEKHLLNKMFWSLRPLNSEQAYYCAFAVLDYWEAEVGTKELFVLKLKKLGIKESIEKNNPRNHR</sequence>
<dbReference type="Proteomes" id="UP000199046">
    <property type="component" value="Unassembled WGS sequence"/>
</dbReference>
<gene>
    <name evidence="1" type="ORF">SAMN05421848_1634</name>
</gene>
<proteinExistence type="predicted"/>
<name>A0A1I1JMX8_9GAMM</name>
<dbReference type="RefSeq" id="WP_090132767.1">
    <property type="nucleotide sequence ID" value="NZ_FOLY01000003.1"/>
</dbReference>
<keyword evidence="2" id="KW-1185">Reference proteome</keyword>
<organism evidence="1 2">
    <name type="scientific">Kushneria avicenniae</name>
    <dbReference type="NCBI Taxonomy" id="402385"/>
    <lineage>
        <taxon>Bacteria</taxon>
        <taxon>Pseudomonadati</taxon>
        <taxon>Pseudomonadota</taxon>
        <taxon>Gammaproteobacteria</taxon>
        <taxon>Oceanospirillales</taxon>
        <taxon>Halomonadaceae</taxon>
        <taxon>Kushneria</taxon>
    </lineage>
</organism>
<accession>A0A1I1JMX8</accession>
<protein>
    <submittedName>
        <fullName evidence="1">Uncharacterized protein</fullName>
    </submittedName>
</protein>